<dbReference type="KEGG" id="dbr:Deba_1673"/>
<reference evidence="1 2" key="1">
    <citation type="journal article" date="2010" name="Stand. Genomic Sci.">
        <title>Complete genome sequence of Desulfarculus baarsii type strain (2st14).</title>
        <authorList>
            <person name="Sun H."/>
            <person name="Spring S."/>
            <person name="Lapidus A."/>
            <person name="Davenport K."/>
            <person name="Del Rio T.G."/>
            <person name="Tice H."/>
            <person name="Nolan M."/>
            <person name="Copeland A."/>
            <person name="Cheng J.F."/>
            <person name="Lucas S."/>
            <person name="Tapia R."/>
            <person name="Goodwin L."/>
            <person name="Pitluck S."/>
            <person name="Ivanova N."/>
            <person name="Pagani I."/>
            <person name="Mavromatis K."/>
            <person name="Ovchinnikova G."/>
            <person name="Pati A."/>
            <person name="Chen A."/>
            <person name="Palaniappan K."/>
            <person name="Hauser L."/>
            <person name="Chang Y.J."/>
            <person name="Jeffries C.D."/>
            <person name="Detter J.C."/>
            <person name="Han C."/>
            <person name="Rohde M."/>
            <person name="Brambilla E."/>
            <person name="Goker M."/>
            <person name="Woyke T."/>
            <person name="Bristow J."/>
            <person name="Eisen J.A."/>
            <person name="Markowitz V."/>
            <person name="Hugenholtz P."/>
            <person name="Kyrpides N.C."/>
            <person name="Klenk H.P."/>
            <person name="Land M."/>
        </authorList>
    </citation>
    <scope>NUCLEOTIDE SEQUENCE [LARGE SCALE GENOMIC DNA]</scope>
    <source>
        <strain evidence="2">ATCC 33931 / DSM 2075 / LMG 7858 / VKM B-1802 / 2st14</strain>
    </source>
</reference>
<organism evidence="1 2">
    <name type="scientific">Desulfarculus baarsii (strain ATCC 33931 / DSM 2075 / LMG 7858 / VKM B-1802 / 2st14)</name>
    <dbReference type="NCBI Taxonomy" id="644282"/>
    <lineage>
        <taxon>Bacteria</taxon>
        <taxon>Pseudomonadati</taxon>
        <taxon>Thermodesulfobacteriota</taxon>
        <taxon>Desulfarculia</taxon>
        <taxon>Desulfarculales</taxon>
        <taxon>Desulfarculaceae</taxon>
        <taxon>Desulfarculus</taxon>
    </lineage>
</organism>
<name>E1QHJ8_DESB2</name>
<sequence>MGRPPGPVITMEFKAVSKKIYAAFTLVLLTLAAPSVCPADGPFWEAQWWRDRGTIERLQLTRHEVGRLDQAHQRMRMDLQQAQSAVNVARHRLDRLMRERHLNMAAVEMELNALERASAEVASGRYRYQLKIRRILGPERYAVATGWERPGRPDRWPSGR</sequence>
<proteinExistence type="predicted"/>
<dbReference type="eggNOG" id="COG3678">
    <property type="taxonomic scope" value="Bacteria"/>
</dbReference>
<evidence type="ECO:0000313" key="1">
    <source>
        <dbReference type="EMBL" id="ADK85041.1"/>
    </source>
</evidence>
<gene>
    <name evidence="1" type="ordered locus">Deba_1673</name>
</gene>
<dbReference type="Proteomes" id="UP000009047">
    <property type="component" value="Chromosome"/>
</dbReference>
<accession>E1QHJ8</accession>
<dbReference type="AlphaFoldDB" id="E1QHJ8"/>
<dbReference type="STRING" id="644282.Deba_1673"/>
<keyword evidence="2" id="KW-1185">Reference proteome</keyword>
<dbReference type="EMBL" id="CP002085">
    <property type="protein sequence ID" value="ADK85041.1"/>
    <property type="molecule type" value="Genomic_DNA"/>
</dbReference>
<dbReference type="Gene3D" id="1.20.120.1490">
    <property type="match status" value="1"/>
</dbReference>
<protein>
    <submittedName>
        <fullName evidence="1">Uncharacterized protein</fullName>
    </submittedName>
</protein>
<evidence type="ECO:0000313" key="2">
    <source>
        <dbReference type="Proteomes" id="UP000009047"/>
    </source>
</evidence>
<dbReference type="HOGENOM" id="CLU_1649393_0_0_7"/>